<evidence type="ECO:0000313" key="5">
    <source>
        <dbReference type="Proteomes" id="UP000308199"/>
    </source>
</evidence>
<keyword evidence="5" id="KW-1185">Reference proteome</keyword>
<sequence length="440" mass="48595">MPLLALVNLLPKYYPSRYQIHIALSIVAIFVIRAYAQGRSTNRDRDLHGRVILLTGAFTSIGSTLMEALAQRGAHIIALTHLPIEAPEVALLVDAVRDTTKNERIFAEQCDFASVESVRAFCTKFLTGKEHRLDAIIFAHEYEHVGPIFSSKAEELACEERRAVASDGTFLMMTLLLPTLLVAPPERDIRIINVINPFYAAAVPSFPTSPPVNGSNFLREGHRSLRAAVLMRHLQRVLDALPQAPAPDPFNASAAAASKKSQKSNIVAMSVSPGFSRHDTFAPLLRANHASSEFSFFGLILYILLQPILRILAKSPSQSPQSILHALFLPTPFKLATMTKSETTGPENDDDTPPEEVLKPGALYSDCSIVRIDLRDRVQHHGNSDEKQGEFSKADLPDDGEYGGEALGRFVWETFEEALKNRERKFAEGTPVTTTDQKTE</sequence>
<keyword evidence="3" id="KW-0812">Transmembrane</keyword>
<dbReference type="EMBL" id="SGPK01000062">
    <property type="protein sequence ID" value="THH09481.1"/>
    <property type="molecule type" value="Genomic_DNA"/>
</dbReference>
<evidence type="ECO:0000256" key="2">
    <source>
        <dbReference type="SAM" id="MobiDB-lite"/>
    </source>
</evidence>
<dbReference type="InterPro" id="IPR002347">
    <property type="entry name" value="SDR_fam"/>
</dbReference>
<dbReference type="InterPro" id="IPR036291">
    <property type="entry name" value="NAD(P)-bd_dom_sf"/>
</dbReference>
<evidence type="ECO:0008006" key="6">
    <source>
        <dbReference type="Google" id="ProtNLM"/>
    </source>
</evidence>
<feature type="region of interest" description="Disordered" evidence="2">
    <location>
        <begin position="340"/>
        <end position="359"/>
    </location>
</feature>
<dbReference type="SUPFAM" id="SSF51735">
    <property type="entry name" value="NAD(P)-binding Rossmann-fold domains"/>
    <property type="match status" value="1"/>
</dbReference>
<dbReference type="AlphaFoldDB" id="A0A4S4LE81"/>
<organism evidence="4 5">
    <name type="scientific">Phellinidium pouzarii</name>
    <dbReference type="NCBI Taxonomy" id="167371"/>
    <lineage>
        <taxon>Eukaryota</taxon>
        <taxon>Fungi</taxon>
        <taxon>Dikarya</taxon>
        <taxon>Basidiomycota</taxon>
        <taxon>Agaricomycotina</taxon>
        <taxon>Agaricomycetes</taxon>
        <taxon>Hymenochaetales</taxon>
        <taxon>Hymenochaetaceae</taxon>
        <taxon>Phellinidium</taxon>
    </lineage>
</organism>
<dbReference type="GO" id="GO:0016491">
    <property type="term" value="F:oxidoreductase activity"/>
    <property type="evidence" value="ECO:0007669"/>
    <property type="project" value="UniProtKB-KW"/>
</dbReference>
<reference evidence="4 5" key="1">
    <citation type="submission" date="2019-02" db="EMBL/GenBank/DDBJ databases">
        <title>Genome sequencing of the rare red list fungi Phellinidium pouzarii.</title>
        <authorList>
            <person name="Buettner E."/>
            <person name="Kellner H."/>
        </authorList>
    </citation>
    <scope>NUCLEOTIDE SEQUENCE [LARGE SCALE GENOMIC DNA]</scope>
    <source>
        <strain evidence="4 5">DSM 108285</strain>
    </source>
</reference>
<comment type="caution">
    <text evidence="4">The sequence shown here is derived from an EMBL/GenBank/DDBJ whole genome shotgun (WGS) entry which is preliminary data.</text>
</comment>
<gene>
    <name evidence="4" type="ORF">EW145_g1998</name>
</gene>
<dbReference type="PANTHER" id="PTHR43157">
    <property type="entry name" value="PHOSPHATIDYLINOSITOL-GLYCAN BIOSYNTHESIS CLASS F PROTEIN-RELATED"/>
    <property type="match status" value="1"/>
</dbReference>
<evidence type="ECO:0000256" key="3">
    <source>
        <dbReference type="SAM" id="Phobius"/>
    </source>
</evidence>
<evidence type="ECO:0000256" key="1">
    <source>
        <dbReference type="ARBA" id="ARBA00023002"/>
    </source>
</evidence>
<keyword evidence="3" id="KW-0472">Membrane</keyword>
<protein>
    <recommendedName>
        <fullName evidence="6">Ketoreductase (KR) domain-containing protein</fullName>
    </recommendedName>
</protein>
<feature type="compositionally biased region" description="Basic and acidic residues" evidence="2">
    <location>
        <begin position="380"/>
        <end position="396"/>
    </location>
</feature>
<dbReference type="Pfam" id="PF00106">
    <property type="entry name" value="adh_short"/>
    <property type="match status" value="1"/>
</dbReference>
<proteinExistence type="predicted"/>
<feature type="region of interest" description="Disordered" evidence="2">
    <location>
        <begin position="380"/>
        <end position="400"/>
    </location>
</feature>
<dbReference type="OrthoDB" id="191979at2759"/>
<dbReference type="Proteomes" id="UP000308199">
    <property type="component" value="Unassembled WGS sequence"/>
</dbReference>
<dbReference type="Gene3D" id="3.40.50.720">
    <property type="entry name" value="NAD(P)-binding Rossmann-like Domain"/>
    <property type="match status" value="1"/>
</dbReference>
<accession>A0A4S4LE81</accession>
<dbReference type="PANTHER" id="PTHR43157:SF31">
    <property type="entry name" value="PHOSPHATIDYLINOSITOL-GLYCAN BIOSYNTHESIS CLASS F PROTEIN"/>
    <property type="match status" value="1"/>
</dbReference>
<name>A0A4S4LE81_9AGAM</name>
<feature type="transmembrane region" description="Helical" evidence="3">
    <location>
        <begin position="20"/>
        <end position="36"/>
    </location>
</feature>
<evidence type="ECO:0000313" key="4">
    <source>
        <dbReference type="EMBL" id="THH09481.1"/>
    </source>
</evidence>
<keyword evidence="1" id="KW-0560">Oxidoreductase</keyword>
<keyword evidence="3" id="KW-1133">Transmembrane helix</keyword>